<dbReference type="Pfam" id="PF01535">
    <property type="entry name" value="PPR"/>
    <property type="match status" value="3"/>
</dbReference>
<evidence type="ECO:0000256" key="1">
    <source>
        <dbReference type="ARBA" id="ARBA00022737"/>
    </source>
</evidence>
<dbReference type="InterPro" id="IPR046960">
    <property type="entry name" value="PPR_At4g14850-like_plant"/>
</dbReference>
<dbReference type="OrthoDB" id="631241at2759"/>
<proteinExistence type="predicted"/>
<dbReference type="GO" id="GO:0003723">
    <property type="term" value="F:RNA binding"/>
    <property type="evidence" value="ECO:0007669"/>
    <property type="project" value="InterPro"/>
</dbReference>
<protein>
    <submittedName>
        <fullName evidence="3">Pentatricopeptide repeat-containing protein-like</fullName>
    </submittedName>
</protein>
<dbReference type="AlphaFoldDB" id="A0A2Z7AKW6"/>
<dbReference type="FunFam" id="1.25.40.10:FF:000366">
    <property type="entry name" value="Pentatricopeptide (PPR) repeat-containing protein"/>
    <property type="match status" value="1"/>
</dbReference>
<feature type="repeat" description="PPR" evidence="2">
    <location>
        <begin position="298"/>
        <end position="332"/>
    </location>
</feature>
<dbReference type="NCBIfam" id="TIGR00756">
    <property type="entry name" value="PPR"/>
    <property type="match status" value="4"/>
</dbReference>
<dbReference type="FunFam" id="1.25.40.10:FF:000144">
    <property type="entry name" value="Pentatricopeptide repeat-containing protein, mitochondrial"/>
    <property type="match status" value="1"/>
</dbReference>
<name>A0A2Z7AKW6_9LAMI</name>
<evidence type="ECO:0000313" key="3">
    <source>
        <dbReference type="EMBL" id="KZV22464.1"/>
    </source>
</evidence>
<feature type="repeat" description="PPR" evidence="2">
    <location>
        <begin position="98"/>
        <end position="132"/>
    </location>
</feature>
<dbReference type="Pfam" id="PF20431">
    <property type="entry name" value="E_motif"/>
    <property type="match status" value="1"/>
</dbReference>
<dbReference type="Pfam" id="PF13041">
    <property type="entry name" value="PPR_2"/>
    <property type="match status" value="4"/>
</dbReference>
<keyword evidence="4" id="KW-1185">Reference proteome</keyword>
<dbReference type="Gene3D" id="1.25.40.10">
    <property type="entry name" value="Tetratricopeptide repeat domain"/>
    <property type="match status" value="4"/>
</dbReference>
<gene>
    <name evidence="3" type="ORF">F511_19684</name>
</gene>
<sequence length="626" mass="69059">MNKRAILACQLRRTHHRFSCNFSSNSTPAVELSTCIAWLQSCAQNQELWQGRKIHAHIVSCGHLNSALSSTSLINMYAKCSSIDDALSVFYESTHVHNVFVYNSIIAGLTINDMPTEAFGLYCKMRLLGVAPDKFTFPCVIKACPDFLGLRNVHGLLFKHGLKFDLFIGSALVHGYLKFGLINEAVEVFDRLTERDDIVLWNAMINGYVHIGELGKALMVFRRLADYGVKTNKFTITGVLSALALTGEVDNGKVIHAFAIKMGYDLGIAVSNALIDMYGKCRQLADALTVFESGIEKDIYSWNSIISVYQQCGDNDGALRLLKGMLSSKFQPDLVTVTAALPACSHLALLTHGREIHGYMILCGLIKACSTYIENAVMDMYAKCGSMREAHLVFDKIKVKDVASWNILVMGYGMHGYGNEALDLFYRMCEFGLKPDEISFVGVLAACSHAGFVGQGQELLAEMLPQYGIAPAIEHYACVIDMLGRAGQLEGAFKLLSNMPIKPNQVVWRTFLGACRLYGNANLAEVAAQQVLELDPKHCGNYVLMSNVYGEGGRYEEVANLRKTMKQQDVKKSPGCSWIELGSGMHVFFTGDRTHPDASMVYEGLDLLTTCLSERGCMLDAMESCL</sequence>
<dbReference type="PROSITE" id="PS51375">
    <property type="entry name" value="PPR"/>
    <property type="match status" value="4"/>
</dbReference>
<feature type="repeat" description="PPR" evidence="2">
    <location>
        <begin position="197"/>
        <end position="231"/>
    </location>
</feature>
<evidence type="ECO:0000256" key="2">
    <source>
        <dbReference type="PROSITE-ProRule" id="PRU00708"/>
    </source>
</evidence>
<dbReference type="GO" id="GO:0009451">
    <property type="term" value="P:RNA modification"/>
    <property type="evidence" value="ECO:0007669"/>
    <property type="project" value="InterPro"/>
</dbReference>
<accession>A0A2Z7AKW6</accession>
<dbReference type="SUPFAM" id="SSF48452">
    <property type="entry name" value="TPR-like"/>
    <property type="match status" value="1"/>
</dbReference>
<dbReference type="EMBL" id="KV014365">
    <property type="protein sequence ID" value="KZV22464.1"/>
    <property type="molecule type" value="Genomic_DNA"/>
</dbReference>
<feature type="repeat" description="PPR" evidence="2">
    <location>
        <begin position="401"/>
        <end position="435"/>
    </location>
</feature>
<dbReference type="FunFam" id="1.25.40.10:FF:000627">
    <property type="entry name" value="Pentatricopeptide repeat-containing protein"/>
    <property type="match status" value="1"/>
</dbReference>
<organism evidence="3 4">
    <name type="scientific">Dorcoceras hygrometricum</name>
    <dbReference type="NCBI Taxonomy" id="472368"/>
    <lineage>
        <taxon>Eukaryota</taxon>
        <taxon>Viridiplantae</taxon>
        <taxon>Streptophyta</taxon>
        <taxon>Embryophyta</taxon>
        <taxon>Tracheophyta</taxon>
        <taxon>Spermatophyta</taxon>
        <taxon>Magnoliopsida</taxon>
        <taxon>eudicotyledons</taxon>
        <taxon>Gunneridae</taxon>
        <taxon>Pentapetalae</taxon>
        <taxon>asterids</taxon>
        <taxon>lamiids</taxon>
        <taxon>Lamiales</taxon>
        <taxon>Gesneriaceae</taxon>
        <taxon>Didymocarpoideae</taxon>
        <taxon>Trichosporeae</taxon>
        <taxon>Loxocarpinae</taxon>
        <taxon>Dorcoceras</taxon>
    </lineage>
</organism>
<keyword evidence="1" id="KW-0677">Repeat</keyword>
<dbReference type="Proteomes" id="UP000250235">
    <property type="component" value="Unassembled WGS sequence"/>
</dbReference>
<reference evidence="3 4" key="1">
    <citation type="journal article" date="2015" name="Proc. Natl. Acad. Sci. U.S.A.">
        <title>The resurrection genome of Boea hygrometrica: A blueprint for survival of dehydration.</title>
        <authorList>
            <person name="Xiao L."/>
            <person name="Yang G."/>
            <person name="Zhang L."/>
            <person name="Yang X."/>
            <person name="Zhao S."/>
            <person name="Ji Z."/>
            <person name="Zhou Q."/>
            <person name="Hu M."/>
            <person name="Wang Y."/>
            <person name="Chen M."/>
            <person name="Xu Y."/>
            <person name="Jin H."/>
            <person name="Xiao X."/>
            <person name="Hu G."/>
            <person name="Bao F."/>
            <person name="Hu Y."/>
            <person name="Wan P."/>
            <person name="Li L."/>
            <person name="Deng X."/>
            <person name="Kuang T."/>
            <person name="Xiang C."/>
            <person name="Zhu J.K."/>
            <person name="Oliver M.J."/>
            <person name="He Y."/>
        </authorList>
    </citation>
    <scope>NUCLEOTIDE SEQUENCE [LARGE SCALE GENOMIC DNA]</scope>
    <source>
        <strain evidence="4">cv. XS01</strain>
    </source>
</reference>
<dbReference type="InterPro" id="IPR046848">
    <property type="entry name" value="E_motif"/>
</dbReference>
<dbReference type="InterPro" id="IPR002885">
    <property type="entry name" value="PPR_rpt"/>
</dbReference>
<dbReference type="InterPro" id="IPR011990">
    <property type="entry name" value="TPR-like_helical_dom_sf"/>
</dbReference>
<evidence type="ECO:0000313" key="4">
    <source>
        <dbReference type="Proteomes" id="UP000250235"/>
    </source>
</evidence>
<dbReference type="PANTHER" id="PTHR47926">
    <property type="entry name" value="PENTATRICOPEPTIDE REPEAT-CONTAINING PROTEIN"/>
    <property type="match status" value="1"/>
</dbReference>